<dbReference type="Proteomes" id="UP001224890">
    <property type="component" value="Unassembled WGS sequence"/>
</dbReference>
<feature type="region of interest" description="Disordered" evidence="1">
    <location>
        <begin position="1"/>
        <end position="36"/>
    </location>
</feature>
<accession>A0AAJ0AF16</accession>
<evidence type="ECO:0000256" key="1">
    <source>
        <dbReference type="SAM" id="MobiDB-lite"/>
    </source>
</evidence>
<evidence type="ECO:0000313" key="3">
    <source>
        <dbReference type="Proteomes" id="UP001224890"/>
    </source>
</evidence>
<feature type="region of interest" description="Disordered" evidence="1">
    <location>
        <begin position="139"/>
        <end position="191"/>
    </location>
</feature>
<keyword evidence="3" id="KW-1185">Reference proteome</keyword>
<reference evidence="2" key="1">
    <citation type="submission" date="2021-06" db="EMBL/GenBank/DDBJ databases">
        <title>Comparative genomics, transcriptomics and evolutionary studies reveal genomic signatures of adaptation to plant cell wall in hemibiotrophic fungi.</title>
        <authorList>
            <consortium name="DOE Joint Genome Institute"/>
            <person name="Baroncelli R."/>
            <person name="Diaz J.F."/>
            <person name="Benocci T."/>
            <person name="Peng M."/>
            <person name="Battaglia E."/>
            <person name="Haridas S."/>
            <person name="Andreopoulos W."/>
            <person name="Labutti K."/>
            <person name="Pangilinan J."/>
            <person name="Floch G.L."/>
            <person name="Makela M.R."/>
            <person name="Henrissat B."/>
            <person name="Grigoriev I.V."/>
            <person name="Crouch J.A."/>
            <person name="De Vries R.P."/>
            <person name="Sukno S.A."/>
            <person name="Thon M.R."/>
        </authorList>
    </citation>
    <scope>NUCLEOTIDE SEQUENCE</scope>
    <source>
        <strain evidence="2">CBS 193.32</strain>
    </source>
</reference>
<protein>
    <submittedName>
        <fullName evidence="2">Uncharacterized protein</fullName>
    </submittedName>
</protein>
<organism evidence="2 3">
    <name type="scientific">Colletotrichum godetiae</name>
    <dbReference type="NCBI Taxonomy" id="1209918"/>
    <lineage>
        <taxon>Eukaryota</taxon>
        <taxon>Fungi</taxon>
        <taxon>Dikarya</taxon>
        <taxon>Ascomycota</taxon>
        <taxon>Pezizomycotina</taxon>
        <taxon>Sordariomycetes</taxon>
        <taxon>Hypocreomycetidae</taxon>
        <taxon>Glomerellales</taxon>
        <taxon>Glomerellaceae</taxon>
        <taxon>Colletotrichum</taxon>
        <taxon>Colletotrichum acutatum species complex</taxon>
    </lineage>
</organism>
<comment type="caution">
    <text evidence="2">The sequence shown here is derived from an EMBL/GenBank/DDBJ whole genome shotgun (WGS) entry which is preliminary data.</text>
</comment>
<feature type="compositionally biased region" description="Basic residues" evidence="1">
    <location>
        <begin position="16"/>
        <end position="26"/>
    </location>
</feature>
<dbReference type="EMBL" id="JAHMHR010000041">
    <property type="protein sequence ID" value="KAK1672044.1"/>
    <property type="molecule type" value="Genomic_DNA"/>
</dbReference>
<name>A0AAJ0AF16_9PEZI</name>
<dbReference type="RefSeq" id="XP_060426047.1">
    <property type="nucleotide sequence ID" value="XM_060566457.1"/>
</dbReference>
<dbReference type="AlphaFoldDB" id="A0AAJ0AF16"/>
<sequence length="278" mass="28105">MDSPCQRLSPFSFPSLKHKRTKKNTTPKRQAGPKNKVRVHCISHPDSCCFVQKTSLYFHSKKCIQDKKCKKDKLVGALVVAGRLSGAGGGAVGRVGGNGDGGGKGDNVLVGGAVILLIVLAVSTDTAGSGGGLSRGGLAGAGGGSGSGSRATDGNVDGREVRGGEGGAASRAVGDGRGARGDGSNLGDLDGEGGVAGGSGRVVAAPVEVAGLVGGSAGERGHEANGGDAGLHFDRCGWVCFQRLLRLLVRIGDRKRGERSISRGMFLKVLAARHSLRK</sequence>
<evidence type="ECO:0000313" key="2">
    <source>
        <dbReference type="EMBL" id="KAK1672044.1"/>
    </source>
</evidence>
<gene>
    <name evidence="2" type="ORF">BDP55DRAFT_277304</name>
</gene>
<dbReference type="GeneID" id="85450983"/>
<proteinExistence type="predicted"/>